<feature type="region of interest" description="Disordered" evidence="1">
    <location>
        <begin position="1"/>
        <end position="59"/>
    </location>
</feature>
<evidence type="ECO:0008006" key="5">
    <source>
        <dbReference type="Google" id="ProtNLM"/>
    </source>
</evidence>
<sequence length="452" mass="50052">MYLDPPNPPFNARSDRESSSSTIQGGDDGRFGYASPISSPSRSRNSFSGPDGTGLTSADSNVSLTVNYLPHKFSNPLLSSAGQRRRKPYRELKGRGDFSLGAGVIPKMGGGVEAFRRGESRMGGADDDDDDSERVEDGSGASWMKKPSTTKASPKLRWNKFKWTLFFTNLLASCCSSLTTYSFVGLIACLLTWFNIWDKADIIRVGTSNELILSTVASIFGILACIVGWAGILLNNRSFLAGYCFLSWVTFAFLLIPGYLTYKRRAFNLEGKINAQWSQDLGSEGRLRIQNVLSCCGYFSPFVEATISQTCYSRSPLPGCKLRYLDFERSALKIWYSAVFGLVPLQLLVMVAGLLCANHVTYRFGKGMMPKAYRLSTKSLAVIMDKYASQLAEQYGEDIASDILTRSRSDLQLDTMPKMPYAQPSGHELQLRGYPTTRYDQLAMKPANSTYK</sequence>
<name>A0A0D2P304_HYPSF</name>
<accession>A0A0D2P304</accession>
<feature type="region of interest" description="Disordered" evidence="1">
    <location>
        <begin position="118"/>
        <end position="150"/>
    </location>
</feature>
<organism evidence="3 4">
    <name type="scientific">Hypholoma sublateritium (strain FD-334 SS-4)</name>
    <dbReference type="NCBI Taxonomy" id="945553"/>
    <lineage>
        <taxon>Eukaryota</taxon>
        <taxon>Fungi</taxon>
        <taxon>Dikarya</taxon>
        <taxon>Basidiomycota</taxon>
        <taxon>Agaricomycotina</taxon>
        <taxon>Agaricomycetes</taxon>
        <taxon>Agaricomycetidae</taxon>
        <taxon>Agaricales</taxon>
        <taxon>Agaricineae</taxon>
        <taxon>Strophariaceae</taxon>
        <taxon>Hypholoma</taxon>
    </lineage>
</organism>
<feature type="transmembrane region" description="Helical" evidence="2">
    <location>
        <begin position="240"/>
        <end position="260"/>
    </location>
</feature>
<feature type="transmembrane region" description="Helical" evidence="2">
    <location>
        <begin position="334"/>
        <end position="357"/>
    </location>
</feature>
<protein>
    <recommendedName>
        <fullName evidence="5">Tetraspanin Tsp2 family</fullName>
    </recommendedName>
</protein>
<feature type="compositionally biased region" description="Low complexity" evidence="1">
    <location>
        <begin position="35"/>
        <end position="48"/>
    </location>
</feature>
<evidence type="ECO:0000256" key="2">
    <source>
        <dbReference type="SAM" id="Phobius"/>
    </source>
</evidence>
<keyword evidence="2" id="KW-1133">Transmembrane helix</keyword>
<feature type="region of interest" description="Disordered" evidence="1">
    <location>
        <begin position="75"/>
        <end position="94"/>
    </location>
</feature>
<keyword evidence="2" id="KW-0472">Membrane</keyword>
<evidence type="ECO:0000256" key="1">
    <source>
        <dbReference type="SAM" id="MobiDB-lite"/>
    </source>
</evidence>
<reference evidence="4" key="1">
    <citation type="submission" date="2014-04" db="EMBL/GenBank/DDBJ databases">
        <title>Evolutionary Origins and Diversification of the Mycorrhizal Mutualists.</title>
        <authorList>
            <consortium name="DOE Joint Genome Institute"/>
            <consortium name="Mycorrhizal Genomics Consortium"/>
            <person name="Kohler A."/>
            <person name="Kuo A."/>
            <person name="Nagy L.G."/>
            <person name="Floudas D."/>
            <person name="Copeland A."/>
            <person name="Barry K.W."/>
            <person name="Cichocki N."/>
            <person name="Veneault-Fourrey C."/>
            <person name="LaButti K."/>
            <person name="Lindquist E.A."/>
            <person name="Lipzen A."/>
            <person name="Lundell T."/>
            <person name="Morin E."/>
            <person name="Murat C."/>
            <person name="Riley R."/>
            <person name="Ohm R."/>
            <person name="Sun H."/>
            <person name="Tunlid A."/>
            <person name="Henrissat B."/>
            <person name="Grigoriev I.V."/>
            <person name="Hibbett D.S."/>
            <person name="Martin F."/>
        </authorList>
    </citation>
    <scope>NUCLEOTIDE SEQUENCE [LARGE SCALE GENOMIC DNA]</scope>
    <source>
        <strain evidence="4">FD-334 SS-4</strain>
    </source>
</reference>
<dbReference type="EMBL" id="KN817545">
    <property type="protein sequence ID" value="KJA23081.1"/>
    <property type="molecule type" value="Genomic_DNA"/>
</dbReference>
<keyword evidence="4" id="KW-1185">Reference proteome</keyword>
<proteinExistence type="predicted"/>
<evidence type="ECO:0000313" key="3">
    <source>
        <dbReference type="EMBL" id="KJA23081.1"/>
    </source>
</evidence>
<feature type="transmembrane region" description="Helical" evidence="2">
    <location>
        <begin position="163"/>
        <end position="196"/>
    </location>
</feature>
<evidence type="ECO:0000313" key="4">
    <source>
        <dbReference type="Proteomes" id="UP000054270"/>
    </source>
</evidence>
<dbReference type="AlphaFoldDB" id="A0A0D2P304"/>
<gene>
    <name evidence="3" type="ORF">HYPSUDRAFT_1081494</name>
</gene>
<dbReference type="STRING" id="945553.A0A0D2P304"/>
<dbReference type="OMA" id="CKKAYID"/>
<dbReference type="Proteomes" id="UP000054270">
    <property type="component" value="Unassembled WGS sequence"/>
</dbReference>
<feature type="transmembrane region" description="Helical" evidence="2">
    <location>
        <begin position="211"/>
        <end position="233"/>
    </location>
</feature>
<dbReference type="OrthoDB" id="2156690at2759"/>
<feature type="compositionally biased region" description="Acidic residues" evidence="1">
    <location>
        <begin position="125"/>
        <end position="134"/>
    </location>
</feature>
<keyword evidence="2" id="KW-0812">Transmembrane</keyword>